<evidence type="ECO:0000313" key="2">
    <source>
        <dbReference type="EMBL" id="SPR96614.1"/>
    </source>
</evidence>
<evidence type="ECO:0000259" key="1">
    <source>
        <dbReference type="PROSITE" id="PS51832"/>
    </source>
</evidence>
<dbReference type="RefSeq" id="WP_116382729.1">
    <property type="nucleotide sequence ID" value="NZ_LS483233.1"/>
</dbReference>
<dbReference type="InterPro" id="IPR003607">
    <property type="entry name" value="HD/PDEase_dom"/>
</dbReference>
<dbReference type="GO" id="GO:0008081">
    <property type="term" value="F:phosphoric diester hydrolase activity"/>
    <property type="evidence" value="ECO:0007669"/>
    <property type="project" value="UniProtKB-ARBA"/>
</dbReference>
<proteinExistence type="predicted"/>
<gene>
    <name evidence="2" type="ORF">CBM2634_A140032</name>
</gene>
<feature type="domain" description="HD-GYP" evidence="1">
    <location>
        <begin position="143"/>
        <end position="341"/>
    </location>
</feature>
<dbReference type="Proteomes" id="UP000256805">
    <property type="component" value="Unassembled WGS sequence"/>
</dbReference>
<dbReference type="PROSITE" id="PS51832">
    <property type="entry name" value="HD_GYP"/>
    <property type="match status" value="1"/>
</dbReference>
<dbReference type="Pfam" id="PF11871">
    <property type="entry name" value="DUF3391"/>
    <property type="match status" value="1"/>
</dbReference>
<dbReference type="CDD" id="cd00077">
    <property type="entry name" value="HDc"/>
    <property type="match status" value="1"/>
</dbReference>
<dbReference type="PANTHER" id="PTHR43155:SF2">
    <property type="entry name" value="CYCLIC DI-GMP PHOSPHODIESTERASE PA4108"/>
    <property type="match status" value="1"/>
</dbReference>
<dbReference type="InterPro" id="IPR021812">
    <property type="entry name" value="DUF3391"/>
</dbReference>
<dbReference type="SUPFAM" id="SSF109604">
    <property type="entry name" value="HD-domain/PDEase-like"/>
    <property type="match status" value="1"/>
</dbReference>
<name>A0A375IVE2_9BURK</name>
<dbReference type="SMART" id="SM00471">
    <property type="entry name" value="HDc"/>
    <property type="match status" value="1"/>
</dbReference>
<dbReference type="EMBL" id="OVTA01000006">
    <property type="protein sequence ID" value="SPR96614.1"/>
    <property type="molecule type" value="Genomic_DNA"/>
</dbReference>
<dbReference type="AlphaFoldDB" id="A0A375IVE2"/>
<reference evidence="2 3" key="1">
    <citation type="submission" date="2018-01" db="EMBL/GenBank/DDBJ databases">
        <authorList>
            <person name="Gaut B.S."/>
            <person name="Morton B.R."/>
            <person name="Clegg M.T."/>
            <person name="Duvall M.R."/>
        </authorList>
    </citation>
    <scope>NUCLEOTIDE SEQUENCE [LARGE SCALE GENOMIC DNA]</scope>
    <source>
        <strain evidence="2">Cupriavidus taiwanensis cmp 52</strain>
    </source>
</reference>
<dbReference type="Gene3D" id="1.10.3210.10">
    <property type="entry name" value="Hypothetical protein af1432"/>
    <property type="match status" value="1"/>
</dbReference>
<dbReference type="PANTHER" id="PTHR43155">
    <property type="entry name" value="CYCLIC DI-GMP PHOSPHODIESTERASE PA4108-RELATED"/>
    <property type="match status" value="1"/>
</dbReference>
<keyword evidence="2" id="KW-0378">Hydrolase</keyword>
<dbReference type="InterPro" id="IPR037522">
    <property type="entry name" value="HD_GYP_dom"/>
</dbReference>
<dbReference type="Pfam" id="PF13487">
    <property type="entry name" value="HD_5"/>
    <property type="match status" value="1"/>
</dbReference>
<accession>A0A375IVE2</accession>
<protein>
    <submittedName>
        <fullName evidence="2">Putative metal dependent phosphohydrolase putative signal transduction protein</fullName>
    </submittedName>
</protein>
<sequence>MLRRIGSEQLQVGMFVARLGGPWIRHPFWRARFLVASEEQVRQIQSAGVREIWIDILKGRNLPAPQEQASAAPAITTAITTAPPAPGADGPADAAPATTLEAEILHARELLQSGKAVLGSMFADVRMGRALEVSGALLLVDAASRSLSRHGQALLALARLKARGDDNYLHAFAVCALMIAVGRTLGLPDDEVRELGLAGLVHDIGKLAVPGAASLRAGERSPEQEEAYRRHPSAGYRILNEARLYSNIPLDVCVHHHERVDGRGFPFGLVGHELSVHARIGAICDTYDALTASHPGHQPWSPARAMEYMAVRVDTLFDRRVFKAFSRTVGIYPLGTVLRLRSNRLAVVCGQHDADPLRPKVMAFYSVSQSRPVPTELIDLRHGDETVVAFENAAEWGFTDEQLLEMYAPAA</sequence>
<evidence type="ECO:0000313" key="3">
    <source>
        <dbReference type="Proteomes" id="UP000256805"/>
    </source>
</evidence>
<organism evidence="2 3">
    <name type="scientific">Cupriavidus taiwanensis</name>
    <dbReference type="NCBI Taxonomy" id="164546"/>
    <lineage>
        <taxon>Bacteria</taxon>
        <taxon>Pseudomonadati</taxon>
        <taxon>Pseudomonadota</taxon>
        <taxon>Betaproteobacteria</taxon>
        <taxon>Burkholderiales</taxon>
        <taxon>Burkholderiaceae</taxon>
        <taxon>Cupriavidus</taxon>
    </lineage>
</organism>